<proteinExistence type="predicted"/>
<evidence type="ECO:0000313" key="1">
    <source>
        <dbReference type="EMBL" id="EMY76502.1"/>
    </source>
</evidence>
<sequence length="60" mass="7137">MSLPNRLIFICAGHFGIILKKLIRICIFYNYEIIIFGSWFEIGRRVMIRDPEFGDMVRGR</sequence>
<dbReference type="AlphaFoldDB" id="N1WGR0"/>
<dbReference type="Proteomes" id="UP000012313">
    <property type="component" value="Unassembled WGS sequence"/>
</dbReference>
<organism evidence="1 2">
    <name type="scientific">Leptospira weilii serovar Ranarum str. ICFT</name>
    <dbReference type="NCBI Taxonomy" id="1218598"/>
    <lineage>
        <taxon>Bacteria</taxon>
        <taxon>Pseudomonadati</taxon>
        <taxon>Spirochaetota</taxon>
        <taxon>Spirochaetia</taxon>
        <taxon>Leptospirales</taxon>
        <taxon>Leptospiraceae</taxon>
        <taxon>Leptospira</taxon>
    </lineage>
</organism>
<evidence type="ECO:0000313" key="2">
    <source>
        <dbReference type="Proteomes" id="UP000012313"/>
    </source>
</evidence>
<reference evidence="1" key="1">
    <citation type="submission" date="2013-03" db="EMBL/GenBank/DDBJ databases">
        <authorList>
            <person name="Harkins D.M."/>
            <person name="Durkin A.S."/>
            <person name="Brinkac L.M."/>
            <person name="Haft D.H."/>
            <person name="Selengut J.D."/>
            <person name="Sanka R."/>
            <person name="DePew J."/>
            <person name="Purushe J."/>
            <person name="Hartskeerl R.A."/>
            <person name="Ahmed A."/>
            <person name="van der Linden H."/>
            <person name="Goris M.G.A."/>
            <person name="Vinetz J.M."/>
            <person name="Sutton G.G."/>
            <person name="Nierman W.C."/>
            <person name="Fouts D.E."/>
        </authorList>
    </citation>
    <scope>NUCLEOTIDE SEQUENCE [LARGE SCALE GENOMIC DNA]</scope>
    <source>
        <strain evidence="1">ICFT</strain>
    </source>
</reference>
<accession>N1WGR0</accession>
<gene>
    <name evidence="1" type="ORF">LEP1GSC060_3512</name>
</gene>
<name>N1WGR0_9LEPT</name>
<keyword evidence="2" id="KW-1185">Reference proteome</keyword>
<comment type="caution">
    <text evidence="1">The sequence shown here is derived from an EMBL/GenBank/DDBJ whole genome shotgun (WGS) entry which is preliminary data.</text>
</comment>
<protein>
    <submittedName>
        <fullName evidence="1">Uncharacterized protein</fullName>
    </submittedName>
</protein>
<dbReference type="EMBL" id="AOHC02000048">
    <property type="protein sequence ID" value="EMY76502.1"/>
    <property type="molecule type" value="Genomic_DNA"/>
</dbReference>